<dbReference type="RefSeq" id="WP_115691961.1">
    <property type="nucleotide sequence ID" value="NZ_CP031417.1"/>
</dbReference>
<evidence type="ECO:0000313" key="3">
    <source>
        <dbReference type="Proteomes" id="UP000254889"/>
    </source>
</evidence>
<feature type="compositionally biased region" description="Basic and acidic residues" evidence="1">
    <location>
        <begin position="1"/>
        <end position="20"/>
    </location>
</feature>
<reference evidence="2 3" key="1">
    <citation type="submission" date="2018-07" db="EMBL/GenBank/DDBJ databases">
        <authorList>
            <person name="Quirk P.G."/>
            <person name="Krulwich T.A."/>
        </authorList>
    </citation>
    <scope>NUCLEOTIDE SEQUENCE [LARGE SCALE GENOMIC DNA]</scope>
    <source>
        <strain evidence="2 3">CC-BB4</strain>
    </source>
</reference>
<accession>A0A345ZXD5</accession>
<dbReference type="AlphaFoldDB" id="A0A345ZXD5"/>
<protein>
    <submittedName>
        <fullName evidence="2">Uncharacterized protein</fullName>
    </submittedName>
</protein>
<organism evidence="2 3">
    <name type="scientific">Pseudolabrys taiwanensis</name>
    <dbReference type="NCBI Taxonomy" id="331696"/>
    <lineage>
        <taxon>Bacteria</taxon>
        <taxon>Pseudomonadati</taxon>
        <taxon>Pseudomonadota</taxon>
        <taxon>Alphaproteobacteria</taxon>
        <taxon>Hyphomicrobiales</taxon>
        <taxon>Xanthobacteraceae</taxon>
        <taxon>Pseudolabrys</taxon>
    </lineage>
</organism>
<name>A0A345ZXD5_9HYPH</name>
<dbReference type="KEGG" id="ptaw:DW352_14275"/>
<gene>
    <name evidence="2" type="ORF">DW352_14275</name>
</gene>
<dbReference type="EMBL" id="CP031417">
    <property type="protein sequence ID" value="AXK81582.1"/>
    <property type="molecule type" value="Genomic_DNA"/>
</dbReference>
<evidence type="ECO:0000256" key="1">
    <source>
        <dbReference type="SAM" id="MobiDB-lite"/>
    </source>
</evidence>
<dbReference type="Proteomes" id="UP000254889">
    <property type="component" value="Chromosome"/>
</dbReference>
<keyword evidence="3" id="KW-1185">Reference proteome</keyword>
<proteinExistence type="predicted"/>
<sequence>MNQKEDRMSDSEKTRPDRLSDVFSGEAEPSFASQLQATAYFQSARTAILDRQERERSRIVFEYSQARARILDKVVAAYRPLKVDLARLHGREQRFAAAKSTGPLDRALFIAANRQRLSRHKRLAPREIGAMIGSPDRFARTLSALHLDERTTLERKESAAFQLHIQPVDAEYRRSEEAVTTRTRTELNTELGRFISSSPDSKAAREHYQTRFAPHLAAEAPAPPPAEPQAPVQAFAAKARDAGHVFHRRSEQIRIDMQNWLKTRPQRERDDGREM</sequence>
<evidence type="ECO:0000313" key="2">
    <source>
        <dbReference type="EMBL" id="AXK81582.1"/>
    </source>
</evidence>
<feature type="region of interest" description="Disordered" evidence="1">
    <location>
        <begin position="1"/>
        <end position="27"/>
    </location>
</feature>